<dbReference type="Proteomes" id="UP000578819">
    <property type="component" value="Unassembled WGS sequence"/>
</dbReference>
<keyword evidence="2" id="KW-0472">Membrane</keyword>
<feature type="transmembrane region" description="Helical" evidence="2">
    <location>
        <begin position="37"/>
        <end position="56"/>
    </location>
</feature>
<gene>
    <name evidence="3" type="ORF">FHR38_005248</name>
</gene>
<keyword evidence="2" id="KW-0812">Transmembrane</keyword>
<evidence type="ECO:0000313" key="3">
    <source>
        <dbReference type="EMBL" id="MBB4961515.1"/>
    </source>
</evidence>
<dbReference type="RefSeq" id="WP_184540513.1">
    <property type="nucleotide sequence ID" value="NZ_JACHJW010000001.1"/>
</dbReference>
<evidence type="ECO:0000256" key="2">
    <source>
        <dbReference type="SAM" id="Phobius"/>
    </source>
</evidence>
<organism evidence="3 4">
    <name type="scientific">Micromonospora polyrhachis</name>
    <dbReference type="NCBI Taxonomy" id="1282883"/>
    <lineage>
        <taxon>Bacteria</taxon>
        <taxon>Bacillati</taxon>
        <taxon>Actinomycetota</taxon>
        <taxon>Actinomycetes</taxon>
        <taxon>Micromonosporales</taxon>
        <taxon>Micromonosporaceae</taxon>
        <taxon>Micromonospora</taxon>
    </lineage>
</organism>
<protein>
    <submittedName>
        <fullName evidence="3">Uncharacterized protein</fullName>
    </submittedName>
</protein>
<keyword evidence="4" id="KW-1185">Reference proteome</keyword>
<reference evidence="3 4" key="1">
    <citation type="submission" date="2020-08" db="EMBL/GenBank/DDBJ databases">
        <title>Sequencing the genomes of 1000 actinobacteria strains.</title>
        <authorList>
            <person name="Klenk H.-P."/>
        </authorList>
    </citation>
    <scope>NUCLEOTIDE SEQUENCE [LARGE SCALE GENOMIC DNA]</scope>
    <source>
        <strain evidence="3 4">DSM 45886</strain>
    </source>
</reference>
<evidence type="ECO:0000313" key="4">
    <source>
        <dbReference type="Proteomes" id="UP000578819"/>
    </source>
</evidence>
<sequence length="58" mass="6001">MPPDIPERTSGEEASMPPETTNPQVNPAEKPVESERGALVAVLVMVLLGVAGIFAVSA</sequence>
<feature type="compositionally biased region" description="Basic and acidic residues" evidence="1">
    <location>
        <begin position="1"/>
        <end position="11"/>
    </location>
</feature>
<dbReference type="EMBL" id="JACHJW010000001">
    <property type="protein sequence ID" value="MBB4961515.1"/>
    <property type="molecule type" value="Genomic_DNA"/>
</dbReference>
<proteinExistence type="predicted"/>
<evidence type="ECO:0000256" key="1">
    <source>
        <dbReference type="SAM" id="MobiDB-lite"/>
    </source>
</evidence>
<dbReference type="AlphaFoldDB" id="A0A7W7SXL3"/>
<accession>A0A7W7SXL3</accession>
<name>A0A7W7SXL3_9ACTN</name>
<feature type="region of interest" description="Disordered" evidence="1">
    <location>
        <begin position="1"/>
        <end position="32"/>
    </location>
</feature>
<comment type="caution">
    <text evidence="3">The sequence shown here is derived from an EMBL/GenBank/DDBJ whole genome shotgun (WGS) entry which is preliminary data.</text>
</comment>
<keyword evidence="2" id="KW-1133">Transmembrane helix</keyword>